<keyword evidence="3" id="KW-1185">Reference proteome</keyword>
<organism evidence="2 3">
    <name type="scientific">Pseudolysinimonas kribbensis</name>
    <dbReference type="NCBI Taxonomy" id="433641"/>
    <lineage>
        <taxon>Bacteria</taxon>
        <taxon>Bacillati</taxon>
        <taxon>Actinomycetota</taxon>
        <taxon>Actinomycetes</taxon>
        <taxon>Micrococcales</taxon>
        <taxon>Microbacteriaceae</taxon>
        <taxon>Pseudolysinimonas</taxon>
    </lineage>
</organism>
<feature type="domain" description="Dienelactone hydrolase" evidence="1">
    <location>
        <begin position="12"/>
        <end position="240"/>
    </location>
</feature>
<accession>A0ABQ6KAQ4</accession>
<evidence type="ECO:0000313" key="2">
    <source>
        <dbReference type="EMBL" id="GMA96736.1"/>
    </source>
</evidence>
<sequence>MGRMVDIGGVDVYRAEAVGPLTGGLILIEEIWGLVPHIRAVADRFAGEGYLVLAPELLGDVLGSANGQELMEARNDPDEARRTAVQPQLRELFSGMQDSAFAAGAVAKLTKLVDALEAEPGVDGRIAVLGFCFGGTYAFALAAADPRVRAAVPFYGTAPAAGDIAKVGCPVHAFYGQQDERLIAALPGVRSAFADAGKDFTATVYPDAGHAFFNDTNPHAFNAADAADAWQKATAFLAAHL</sequence>
<dbReference type="Gene3D" id="3.40.50.1820">
    <property type="entry name" value="alpha/beta hydrolase"/>
    <property type="match status" value="1"/>
</dbReference>
<dbReference type="PANTHER" id="PTHR46623:SF6">
    <property type="entry name" value="ALPHA_BETA-HYDROLASES SUPERFAMILY PROTEIN"/>
    <property type="match status" value="1"/>
</dbReference>
<name>A0ABQ6KAQ4_9MICO</name>
<dbReference type="PANTHER" id="PTHR46623">
    <property type="entry name" value="CARBOXYMETHYLENEBUTENOLIDASE-RELATED"/>
    <property type="match status" value="1"/>
</dbReference>
<protein>
    <recommendedName>
        <fullName evidence="1">Dienelactone hydrolase domain-containing protein</fullName>
    </recommendedName>
</protein>
<dbReference type="Proteomes" id="UP001157034">
    <property type="component" value="Unassembled WGS sequence"/>
</dbReference>
<dbReference type="EMBL" id="BSVB01000001">
    <property type="protein sequence ID" value="GMA96736.1"/>
    <property type="molecule type" value="Genomic_DNA"/>
</dbReference>
<comment type="caution">
    <text evidence="2">The sequence shown here is derived from an EMBL/GenBank/DDBJ whole genome shotgun (WGS) entry which is preliminary data.</text>
</comment>
<dbReference type="SUPFAM" id="SSF53474">
    <property type="entry name" value="alpha/beta-Hydrolases"/>
    <property type="match status" value="1"/>
</dbReference>
<evidence type="ECO:0000259" key="1">
    <source>
        <dbReference type="Pfam" id="PF01738"/>
    </source>
</evidence>
<dbReference type="InterPro" id="IPR002925">
    <property type="entry name" value="Dienelactn_hydro"/>
</dbReference>
<dbReference type="RefSeq" id="WP_284255255.1">
    <property type="nucleotide sequence ID" value="NZ_BAAAQO010000004.1"/>
</dbReference>
<reference evidence="3" key="1">
    <citation type="journal article" date="2019" name="Int. J. Syst. Evol. Microbiol.">
        <title>The Global Catalogue of Microorganisms (GCM) 10K type strain sequencing project: providing services to taxonomists for standard genome sequencing and annotation.</title>
        <authorList>
            <consortium name="The Broad Institute Genomics Platform"/>
            <consortium name="The Broad Institute Genome Sequencing Center for Infectious Disease"/>
            <person name="Wu L."/>
            <person name="Ma J."/>
        </authorList>
    </citation>
    <scope>NUCLEOTIDE SEQUENCE [LARGE SCALE GENOMIC DNA]</scope>
    <source>
        <strain evidence="3">NBRC 108894</strain>
    </source>
</reference>
<dbReference type="InterPro" id="IPR051049">
    <property type="entry name" value="Dienelactone_hydrolase-like"/>
</dbReference>
<gene>
    <name evidence="2" type="ORF">GCM10025881_35600</name>
</gene>
<proteinExistence type="predicted"/>
<dbReference type="Pfam" id="PF01738">
    <property type="entry name" value="DLH"/>
    <property type="match status" value="1"/>
</dbReference>
<dbReference type="InterPro" id="IPR029058">
    <property type="entry name" value="AB_hydrolase_fold"/>
</dbReference>
<evidence type="ECO:0000313" key="3">
    <source>
        <dbReference type="Proteomes" id="UP001157034"/>
    </source>
</evidence>